<gene>
    <name evidence="2" type="ORF">KDW_51310</name>
</gene>
<feature type="transmembrane region" description="Helical" evidence="1">
    <location>
        <begin position="127"/>
        <end position="146"/>
    </location>
</feature>
<keyword evidence="1" id="KW-1133">Transmembrane helix</keyword>
<sequence>MKEKTQSDTANASFYAQTPTNRDQFKLERNDTPIPENHDNLPEKKNKYGFIFACLETSFILIGMLFILLIVPRTLHGDATLRYQYISDFLHHGIIQSVDNKYSLVGPLFSLPLLWLGEKLGNPKDLILLYNYILFALSLIATYWLCKDRMDRGLLRKFFLLMITSSMFAAHLASYYGEVFTAVCVGFGIMAALIRFTSIGGWIIIVLGIINTPATMVGLGLVVLKRTLDRKRLRYILAIGAAGILVLAESYIRRGSFTSNGYNDDAGFHTFMPYSGLPGFSYPFFFGLLSILFSFGKGLIFFTPGLLLPIGRTLKNWKDKYALNLYQVYSLWICFTIGLIIVYARWWSWYGGLYWGPRFFLFACIPASFALAVRLHNKNTGLLVNIFTVLVLCLSTWVGICAVLFQSAAYLPTCMANNYALEAACHYIPEYSVLWRPFIAHAQLQWQQKLYLLYSAIVFVYFIFPLLVKIYQQASEPIVHFIKPYVQIREWRI</sequence>
<dbReference type="RefSeq" id="WP_151758670.1">
    <property type="nucleotide sequence ID" value="NZ_BKZW01000003.1"/>
</dbReference>
<feature type="transmembrane region" description="Helical" evidence="1">
    <location>
        <begin position="329"/>
        <end position="349"/>
    </location>
</feature>
<dbReference type="AlphaFoldDB" id="A0A5J4KXV9"/>
<feature type="transmembrane region" description="Helical" evidence="1">
    <location>
        <begin position="382"/>
        <end position="405"/>
    </location>
</feature>
<name>A0A5J4KXV9_9CHLR</name>
<keyword evidence="1" id="KW-0812">Transmembrane</keyword>
<keyword evidence="3" id="KW-1185">Reference proteome</keyword>
<feature type="transmembrane region" description="Helical" evidence="1">
    <location>
        <begin position="451"/>
        <end position="468"/>
    </location>
</feature>
<evidence type="ECO:0000313" key="3">
    <source>
        <dbReference type="Proteomes" id="UP000326912"/>
    </source>
</evidence>
<evidence type="ECO:0000256" key="1">
    <source>
        <dbReference type="SAM" id="Phobius"/>
    </source>
</evidence>
<feature type="transmembrane region" description="Helical" evidence="1">
    <location>
        <begin position="355"/>
        <end position="375"/>
    </location>
</feature>
<organism evidence="2 3">
    <name type="scientific">Dictyobacter vulcani</name>
    <dbReference type="NCBI Taxonomy" id="2607529"/>
    <lineage>
        <taxon>Bacteria</taxon>
        <taxon>Bacillati</taxon>
        <taxon>Chloroflexota</taxon>
        <taxon>Ktedonobacteria</taxon>
        <taxon>Ktedonobacterales</taxon>
        <taxon>Dictyobacteraceae</taxon>
        <taxon>Dictyobacter</taxon>
    </lineage>
</organism>
<accession>A0A5J4KXV9</accession>
<keyword evidence="1" id="KW-0472">Membrane</keyword>
<reference evidence="2 3" key="1">
    <citation type="submission" date="2019-10" db="EMBL/GenBank/DDBJ databases">
        <title>Dictyobacter vulcani sp. nov., within the class Ktedonobacteria, isolated from soil of volcanic Mt. Zao.</title>
        <authorList>
            <person name="Zheng Y."/>
            <person name="Wang C.M."/>
            <person name="Sakai Y."/>
            <person name="Abe K."/>
            <person name="Yokota A."/>
            <person name="Yabe S."/>
        </authorList>
    </citation>
    <scope>NUCLEOTIDE SEQUENCE [LARGE SCALE GENOMIC DNA]</scope>
    <source>
        <strain evidence="2 3">W12</strain>
    </source>
</reference>
<proteinExistence type="predicted"/>
<feature type="transmembrane region" description="Helical" evidence="1">
    <location>
        <begin position="196"/>
        <end position="223"/>
    </location>
</feature>
<comment type="caution">
    <text evidence="2">The sequence shown here is derived from an EMBL/GenBank/DDBJ whole genome shotgun (WGS) entry which is preliminary data.</text>
</comment>
<dbReference type="Proteomes" id="UP000326912">
    <property type="component" value="Unassembled WGS sequence"/>
</dbReference>
<feature type="transmembrane region" description="Helical" evidence="1">
    <location>
        <begin position="282"/>
        <end position="308"/>
    </location>
</feature>
<feature type="transmembrane region" description="Helical" evidence="1">
    <location>
        <begin position="48"/>
        <end position="71"/>
    </location>
</feature>
<evidence type="ECO:0008006" key="4">
    <source>
        <dbReference type="Google" id="ProtNLM"/>
    </source>
</evidence>
<feature type="transmembrane region" description="Helical" evidence="1">
    <location>
        <begin position="235"/>
        <end position="252"/>
    </location>
</feature>
<protein>
    <recommendedName>
        <fullName evidence="4">Glycosyltransferase RgtA/B/C/D-like domain-containing protein</fullName>
    </recommendedName>
</protein>
<evidence type="ECO:0000313" key="2">
    <source>
        <dbReference type="EMBL" id="GER90969.1"/>
    </source>
</evidence>
<dbReference type="EMBL" id="BKZW01000003">
    <property type="protein sequence ID" value="GER90969.1"/>
    <property type="molecule type" value="Genomic_DNA"/>
</dbReference>